<evidence type="ECO:0000256" key="2">
    <source>
        <dbReference type="ARBA" id="ARBA00004609"/>
    </source>
</evidence>
<keyword evidence="4" id="KW-0336">GPI-anchor</keyword>
<protein>
    <submittedName>
        <fullName evidence="11">Variant surface glycoprotein 1125.2848</fullName>
    </submittedName>
</protein>
<dbReference type="VEuPathDB" id="TriTrypDB:Tb1125.Tb10.v4.0189"/>
<keyword evidence="5" id="KW-0732">Signal</keyword>
<evidence type="ECO:0000313" key="11">
    <source>
        <dbReference type="EMBL" id="APD74269.1"/>
    </source>
</evidence>
<keyword evidence="6" id="KW-0472">Membrane</keyword>
<organism evidence="11">
    <name type="scientific">Trypanosoma brucei</name>
    <dbReference type="NCBI Taxonomy" id="5691"/>
    <lineage>
        <taxon>Eukaryota</taxon>
        <taxon>Discoba</taxon>
        <taxon>Euglenozoa</taxon>
        <taxon>Kinetoplastea</taxon>
        <taxon>Metakinetoplastina</taxon>
        <taxon>Trypanosomatida</taxon>
        <taxon>Trypanosomatidae</taxon>
        <taxon>Trypanosoma</taxon>
    </lineage>
</organism>
<reference evidence="11" key="1">
    <citation type="submission" date="2016-08" db="EMBL/GenBank/DDBJ databases">
        <title>VSG repertoire of Trypanosoma brucei EATRO 1125.</title>
        <authorList>
            <person name="Cross G.A."/>
        </authorList>
    </citation>
    <scope>NUCLEOTIDE SEQUENCE</scope>
    <source>
        <strain evidence="11">EATRO 1125</strain>
    </source>
</reference>
<feature type="domain" description="Trypanosome variant surface glycoprotein B-type N-terminal" evidence="10">
    <location>
        <begin position="1"/>
        <end position="283"/>
    </location>
</feature>
<evidence type="ECO:0000256" key="9">
    <source>
        <dbReference type="SAM" id="MobiDB-lite"/>
    </source>
</evidence>
<dbReference type="VEuPathDB" id="TriTrypDB:Tb427_000611200"/>
<evidence type="ECO:0000256" key="5">
    <source>
        <dbReference type="ARBA" id="ARBA00022729"/>
    </source>
</evidence>
<dbReference type="Pfam" id="PF13206">
    <property type="entry name" value="VSG_B"/>
    <property type="match status" value="1"/>
</dbReference>
<keyword evidence="3" id="KW-1003">Cell membrane</keyword>
<comment type="subcellular location">
    <subcellularLocation>
        <location evidence="2">Cell membrane</location>
        <topology evidence="2">Lipid-anchor</topology>
        <topology evidence="2">GPI-anchor</topology>
    </subcellularLocation>
</comment>
<keyword evidence="8" id="KW-0449">Lipoprotein</keyword>
<evidence type="ECO:0000256" key="3">
    <source>
        <dbReference type="ARBA" id="ARBA00022475"/>
    </source>
</evidence>
<evidence type="ECO:0000256" key="6">
    <source>
        <dbReference type="ARBA" id="ARBA00023136"/>
    </source>
</evidence>
<sequence length="309" mass="34001">MSVADEKWKQMFDTHKTKQGWKSYKKEQGDKLGSVDWAATWPRWQNTRDATKDNNSDWHKANKPGFSQEQAAEIQDIVNRTTFAASKLYDALIQQPKADGKDIQTKIQELSKQAMCGTEEKYKYTDGKCKDITATDNSKTTTCAKTQNGVNLGLDIACLCTGTTADHCSSGAAAFTNGPGTMIADSIKTSTDACPKSDDSRPLHEAIQQDIGRAKALITSQNTGALHGLGKTAGSSCTAATDWCVDYTTYFSSTKTLYSIPWVSKLQGIANLQRKYEQELTKKLQPRLRSSSYATPPRWNILESGPSGR</sequence>
<accession>A0A1J0R8N9</accession>
<dbReference type="GO" id="GO:0005886">
    <property type="term" value="C:plasma membrane"/>
    <property type="evidence" value="ECO:0007669"/>
    <property type="project" value="UniProtKB-SubCell"/>
</dbReference>
<dbReference type="VEuPathDB" id="TriTrypDB:Tb11.v5.0682"/>
<comment type="function">
    <text evidence="1">VSG forms a coat on the surface of the parasite. The trypanosome evades the immune response of the host by expressing a series of antigenically distinct VSGs from an estimated 1000 VSG genes.</text>
</comment>
<evidence type="ECO:0000259" key="10">
    <source>
        <dbReference type="Pfam" id="PF13206"/>
    </source>
</evidence>
<dbReference type="GO" id="GO:0098552">
    <property type="term" value="C:side of membrane"/>
    <property type="evidence" value="ECO:0007669"/>
    <property type="project" value="UniProtKB-KW"/>
</dbReference>
<evidence type="ECO:0000256" key="8">
    <source>
        <dbReference type="ARBA" id="ARBA00023288"/>
    </source>
</evidence>
<feature type="region of interest" description="Disordered" evidence="9">
    <location>
        <begin position="286"/>
        <end position="309"/>
    </location>
</feature>
<name>A0A1J0R8N9_9TRYP</name>
<dbReference type="InterPro" id="IPR025932">
    <property type="entry name" value="Trypano_VSG_B_N_dom"/>
</dbReference>
<evidence type="ECO:0000256" key="4">
    <source>
        <dbReference type="ARBA" id="ARBA00022622"/>
    </source>
</evidence>
<evidence type="ECO:0000256" key="7">
    <source>
        <dbReference type="ARBA" id="ARBA00023180"/>
    </source>
</evidence>
<dbReference type="AlphaFoldDB" id="A0A1J0R8N9"/>
<evidence type="ECO:0000256" key="1">
    <source>
        <dbReference type="ARBA" id="ARBA00002523"/>
    </source>
</evidence>
<dbReference type="EMBL" id="KX700313">
    <property type="protein sequence ID" value="APD74269.1"/>
    <property type="molecule type" value="Genomic_DNA"/>
</dbReference>
<proteinExistence type="predicted"/>
<keyword evidence="7" id="KW-0325">Glycoprotein</keyword>